<dbReference type="EMBL" id="JADEXP010000019">
    <property type="protein sequence ID" value="MBE9065829.1"/>
    <property type="molecule type" value="Genomic_DNA"/>
</dbReference>
<dbReference type="RefSeq" id="WP_193991117.1">
    <property type="nucleotide sequence ID" value="NZ_JADEXP010000019.1"/>
</dbReference>
<feature type="domain" description="Nif11" evidence="2">
    <location>
        <begin position="12"/>
        <end position="49"/>
    </location>
</feature>
<sequence length="78" mass="8883">MLESQNAAHRFHEIEQAHARKERRKALSDPEAFIKLAAAGGYEFTVENLETQLDQLSDEDVAGIFNPGIPPRRHLFPR</sequence>
<feature type="compositionally biased region" description="Basic and acidic residues" evidence="1">
    <location>
        <begin position="10"/>
        <end position="19"/>
    </location>
</feature>
<dbReference type="InterPro" id="IPR012903">
    <property type="entry name" value="Nif11"/>
</dbReference>
<organism evidence="3 4">
    <name type="scientific">Leptolyngbya cf. ectocarpi LEGE 11479</name>
    <dbReference type="NCBI Taxonomy" id="1828722"/>
    <lineage>
        <taxon>Bacteria</taxon>
        <taxon>Bacillati</taxon>
        <taxon>Cyanobacteriota</taxon>
        <taxon>Cyanophyceae</taxon>
        <taxon>Leptolyngbyales</taxon>
        <taxon>Leptolyngbyaceae</taxon>
        <taxon>Leptolyngbya group</taxon>
        <taxon>Leptolyngbya</taxon>
    </lineage>
</organism>
<accession>A0A928WYN9</accession>
<reference evidence="3" key="1">
    <citation type="submission" date="2020-10" db="EMBL/GenBank/DDBJ databases">
        <authorList>
            <person name="Castelo-Branco R."/>
            <person name="Eusebio N."/>
            <person name="Adriana R."/>
            <person name="Vieira A."/>
            <person name="Brugerolle De Fraissinette N."/>
            <person name="Rezende De Castro R."/>
            <person name="Schneider M.P."/>
            <person name="Vasconcelos V."/>
            <person name="Leao P.N."/>
        </authorList>
    </citation>
    <scope>NUCLEOTIDE SEQUENCE</scope>
    <source>
        <strain evidence="3">LEGE 11479</strain>
    </source>
</reference>
<dbReference type="AlphaFoldDB" id="A0A928WYN9"/>
<keyword evidence="4" id="KW-1185">Reference proteome</keyword>
<comment type="caution">
    <text evidence="3">The sequence shown here is derived from an EMBL/GenBank/DDBJ whole genome shotgun (WGS) entry which is preliminary data.</text>
</comment>
<name>A0A928WYN9_LEPEC</name>
<gene>
    <name evidence="3" type="ORF">IQ260_04095</name>
</gene>
<evidence type="ECO:0000256" key="1">
    <source>
        <dbReference type="SAM" id="MobiDB-lite"/>
    </source>
</evidence>
<evidence type="ECO:0000313" key="3">
    <source>
        <dbReference type="EMBL" id="MBE9065829.1"/>
    </source>
</evidence>
<feature type="region of interest" description="Disordered" evidence="1">
    <location>
        <begin position="1"/>
        <end position="27"/>
    </location>
</feature>
<dbReference type="Proteomes" id="UP000615026">
    <property type="component" value="Unassembled WGS sequence"/>
</dbReference>
<proteinExistence type="predicted"/>
<evidence type="ECO:0000259" key="2">
    <source>
        <dbReference type="Pfam" id="PF07862"/>
    </source>
</evidence>
<evidence type="ECO:0000313" key="4">
    <source>
        <dbReference type="Proteomes" id="UP000615026"/>
    </source>
</evidence>
<protein>
    <submittedName>
        <fullName evidence="3">Nif11 family protein</fullName>
    </submittedName>
</protein>
<dbReference type="Pfam" id="PF07862">
    <property type="entry name" value="Nif11"/>
    <property type="match status" value="1"/>
</dbReference>